<dbReference type="InterPro" id="IPR013785">
    <property type="entry name" value="Aldolase_TIM"/>
</dbReference>
<comment type="similarity">
    <text evidence="9">Belongs to the TrpF family.</text>
</comment>
<sequence>MRTRVKICGICHIEDAQAAIAAGADALGWVFYPPSKRAVSLEQAAAMTVLLPPFVERVGLFVDDERQRVEQIIQRVSLSLLQFHGDESPEYCESFSLPYIKAIRMRPGINLAAEAQRYQSARALLVDTYQPGVPGGTGQVFDWQSLPAQFSKPLILAGGLTASNVAQAITQVRPYAVDVSGGVEAQPGQKDASLISAFMQEVGRGDAS</sequence>
<dbReference type="PANTHER" id="PTHR42894:SF1">
    <property type="entry name" value="N-(5'-PHOSPHORIBOSYL)ANTHRANILATE ISOMERASE"/>
    <property type="match status" value="1"/>
</dbReference>
<dbReference type="RefSeq" id="WP_027313045.1">
    <property type="nucleotide sequence ID" value="NZ_JBHLZN010000001.1"/>
</dbReference>
<dbReference type="Proteomes" id="UP001589628">
    <property type="component" value="Unassembled WGS sequence"/>
</dbReference>
<dbReference type="SUPFAM" id="SSF51366">
    <property type="entry name" value="Ribulose-phoshate binding barrel"/>
    <property type="match status" value="1"/>
</dbReference>
<name>A0ABV5ZB11_9GAMM</name>
<evidence type="ECO:0000256" key="6">
    <source>
        <dbReference type="ARBA" id="ARBA00022822"/>
    </source>
</evidence>
<dbReference type="EMBL" id="JBHLZN010000001">
    <property type="protein sequence ID" value="MFB9885391.1"/>
    <property type="molecule type" value="Genomic_DNA"/>
</dbReference>
<evidence type="ECO:0000256" key="1">
    <source>
        <dbReference type="ARBA" id="ARBA00001164"/>
    </source>
</evidence>
<keyword evidence="5 9" id="KW-0028">Amino-acid biosynthesis</keyword>
<comment type="pathway">
    <text evidence="2 9">Amino-acid biosynthesis; L-tryptophan biosynthesis; L-tryptophan from chorismate: step 3/5.</text>
</comment>
<evidence type="ECO:0000256" key="8">
    <source>
        <dbReference type="ARBA" id="ARBA00023235"/>
    </source>
</evidence>
<reference evidence="11 12" key="1">
    <citation type="submission" date="2024-09" db="EMBL/GenBank/DDBJ databases">
        <authorList>
            <person name="Sun Q."/>
            <person name="Mori K."/>
        </authorList>
    </citation>
    <scope>NUCLEOTIDE SEQUENCE [LARGE SCALE GENOMIC DNA]</scope>
    <source>
        <strain evidence="11 12">ATCC 51285</strain>
    </source>
</reference>
<evidence type="ECO:0000259" key="10">
    <source>
        <dbReference type="Pfam" id="PF00697"/>
    </source>
</evidence>
<dbReference type="NCBIfam" id="NF002299">
    <property type="entry name" value="PRK01222.1-6"/>
    <property type="match status" value="1"/>
</dbReference>
<dbReference type="Gene3D" id="3.20.20.70">
    <property type="entry name" value="Aldolase class I"/>
    <property type="match status" value="1"/>
</dbReference>
<keyword evidence="7 9" id="KW-0057">Aromatic amino acid biosynthesis</keyword>
<comment type="catalytic activity">
    <reaction evidence="1 9">
        <text>N-(5-phospho-beta-D-ribosyl)anthranilate = 1-(2-carboxyphenylamino)-1-deoxy-D-ribulose 5-phosphate</text>
        <dbReference type="Rhea" id="RHEA:21540"/>
        <dbReference type="ChEBI" id="CHEBI:18277"/>
        <dbReference type="ChEBI" id="CHEBI:58613"/>
        <dbReference type="EC" id="5.3.1.24"/>
    </reaction>
</comment>
<dbReference type="NCBIfam" id="NF002298">
    <property type="entry name" value="PRK01222.1-4"/>
    <property type="match status" value="1"/>
</dbReference>
<dbReference type="InterPro" id="IPR011060">
    <property type="entry name" value="RibuloseP-bd_barrel"/>
</dbReference>
<evidence type="ECO:0000256" key="3">
    <source>
        <dbReference type="ARBA" id="ARBA00012572"/>
    </source>
</evidence>
<organism evidence="11 12">
    <name type="scientific">Balneatrix alpica</name>
    <dbReference type="NCBI Taxonomy" id="75684"/>
    <lineage>
        <taxon>Bacteria</taxon>
        <taxon>Pseudomonadati</taxon>
        <taxon>Pseudomonadota</taxon>
        <taxon>Gammaproteobacteria</taxon>
        <taxon>Oceanospirillales</taxon>
        <taxon>Balneatrichaceae</taxon>
        <taxon>Balneatrix</taxon>
    </lineage>
</organism>
<dbReference type="Pfam" id="PF00697">
    <property type="entry name" value="PRAI"/>
    <property type="match status" value="1"/>
</dbReference>
<evidence type="ECO:0000256" key="7">
    <source>
        <dbReference type="ARBA" id="ARBA00023141"/>
    </source>
</evidence>
<dbReference type="InterPro" id="IPR001240">
    <property type="entry name" value="PRAI_dom"/>
</dbReference>
<dbReference type="InterPro" id="IPR044643">
    <property type="entry name" value="TrpF_fam"/>
</dbReference>
<dbReference type="HAMAP" id="MF_00135">
    <property type="entry name" value="PRAI"/>
    <property type="match status" value="1"/>
</dbReference>
<evidence type="ECO:0000313" key="11">
    <source>
        <dbReference type="EMBL" id="MFB9885391.1"/>
    </source>
</evidence>
<dbReference type="PANTHER" id="PTHR42894">
    <property type="entry name" value="N-(5'-PHOSPHORIBOSYL)ANTHRANILATE ISOMERASE"/>
    <property type="match status" value="1"/>
</dbReference>
<accession>A0ABV5ZB11</accession>
<keyword evidence="8 9" id="KW-0413">Isomerase</keyword>
<comment type="caution">
    <text evidence="11">The sequence shown here is derived from an EMBL/GenBank/DDBJ whole genome shotgun (WGS) entry which is preliminary data.</text>
</comment>
<protein>
    <recommendedName>
        <fullName evidence="4 9">N-(5'-phosphoribosyl)anthranilate isomerase</fullName>
        <shortName evidence="9">PRAI</shortName>
        <ecNumber evidence="3 9">5.3.1.24</ecNumber>
    </recommendedName>
</protein>
<evidence type="ECO:0000256" key="9">
    <source>
        <dbReference type="HAMAP-Rule" id="MF_00135"/>
    </source>
</evidence>
<proteinExistence type="inferred from homology"/>
<keyword evidence="6 9" id="KW-0822">Tryptophan biosynthesis</keyword>
<dbReference type="EC" id="5.3.1.24" evidence="3 9"/>
<evidence type="ECO:0000313" key="12">
    <source>
        <dbReference type="Proteomes" id="UP001589628"/>
    </source>
</evidence>
<feature type="domain" description="N-(5'phosphoribosyl) anthranilate isomerase (PRAI)" evidence="10">
    <location>
        <begin position="5"/>
        <end position="200"/>
    </location>
</feature>
<evidence type="ECO:0000256" key="4">
    <source>
        <dbReference type="ARBA" id="ARBA00022272"/>
    </source>
</evidence>
<keyword evidence="12" id="KW-1185">Reference proteome</keyword>
<dbReference type="GO" id="GO:0004640">
    <property type="term" value="F:phosphoribosylanthranilate isomerase activity"/>
    <property type="evidence" value="ECO:0007669"/>
    <property type="project" value="UniProtKB-EC"/>
</dbReference>
<evidence type="ECO:0000256" key="5">
    <source>
        <dbReference type="ARBA" id="ARBA00022605"/>
    </source>
</evidence>
<dbReference type="CDD" id="cd00405">
    <property type="entry name" value="PRAI"/>
    <property type="match status" value="1"/>
</dbReference>
<gene>
    <name evidence="9" type="primary">trpF</name>
    <name evidence="11" type="ORF">ACFFLH_03060</name>
</gene>
<evidence type="ECO:0000256" key="2">
    <source>
        <dbReference type="ARBA" id="ARBA00004664"/>
    </source>
</evidence>